<dbReference type="OrthoDB" id="5741553at2"/>
<protein>
    <submittedName>
        <fullName evidence="2">NinG protein</fullName>
    </submittedName>
</protein>
<evidence type="ECO:0000313" key="2">
    <source>
        <dbReference type="EMBL" id="TDQ27678.1"/>
    </source>
</evidence>
<dbReference type="Pfam" id="PF05766">
    <property type="entry name" value="NinG"/>
    <property type="match status" value="1"/>
</dbReference>
<name>A0A4R6TDW2_9FLAO</name>
<keyword evidence="3" id="KW-1185">Reference proteome</keyword>
<feature type="coiled-coil region" evidence="1">
    <location>
        <begin position="42"/>
        <end position="75"/>
    </location>
</feature>
<dbReference type="Proteomes" id="UP000295390">
    <property type="component" value="Unassembled WGS sequence"/>
</dbReference>
<reference evidence="2 3" key="1">
    <citation type="submission" date="2019-03" db="EMBL/GenBank/DDBJ databases">
        <title>Genomic Encyclopedia of Type Strains, Phase III (KMG-III): the genomes of soil and plant-associated and newly described type strains.</title>
        <authorList>
            <person name="Whitman W."/>
        </authorList>
    </citation>
    <scope>NUCLEOTIDE SEQUENCE [LARGE SCALE GENOMIC DNA]</scope>
    <source>
        <strain evidence="2 3">CECT 8283</strain>
    </source>
</reference>
<dbReference type="AlphaFoldDB" id="A0A4R6TDW2"/>
<proteinExistence type="predicted"/>
<dbReference type="RefSeq" id="WP_133535658.1">
    <property type="nucleotide sequence ID" value="NZ_SNYH01000003.1"/>
</dbReference>
<gene>
    <name evidence="2" type="ORF">DFQ07_1529</name>
</gene>
<organism evidence="2 3">
    <name type="scientific">Tenacibaculum caenipelagi</name>
    <dbReference type="NCBI Taxonomy" id="1325435"/>
    <lineage>
        <taxon>Bacteria</taxon>
        <taxon>Pseudomonadati</taxon>
        <taxon>Bacteroidota</taxon>
        <taxon>Flavobacteriia</taxon>
        <taxon>Flavobacteriales</taxon>
        <taxon>Flavobacteriaceae</taxon>
        <taxon>Tenacibaculum</taxon>
    </lineage>
</organism>
<evidence type="ECO:0000313" key="3">
    <source>
        <dbReference type="Proteomes" id="UP000295390"/>
    </source>
</evidence>
<dbReference type="InterPro" id="IPR008713">
    <property type="entry name" value="Phage_lambda_NinG"/>
</dbReference>
<accession>A0A4R6TDW2</accession>
<keyword evidence="1" id="KW-0175">Coiled coil</keyword>
<comment type="caution">
    <text evidence="2">The sequence shown here is derived from an EMBL/GenBank/DDBJ whole genome shotgun (WGS) entry which is preliminary data.</text>
</comment>
<dbReference type="EMBL" id="SNYH01000003">
    <property type="protein sequence ID" value="TDQ27678.1"/>
    <property type="molecule type" value="Genomic_DNA"/>
</dbReference>
<evidence type="ECO:0000256" key="1">
    <source>
        <dbReference type="SAM" id="Coils"/>
    </source>
</evidence>
<sequence length="201" mass="23460">MIEPKPKPCKGTGQAKGYGCGKITKYRVYGLGKMCCYANWLLTSENGKIKLAKAELKATKERRELEAVKEEKKQRNGLASLLKSVRDVCHKYIRLRDIGKPCISCGEPYHKDHQAGHFYKAELFSSIKFNEDNIHGQCVQCNIRRKGNESEYRVRLPNRIGKERFENLNEIAALDKQINHKWDREELKRIRNYYNQKLKEL</sequence>